<proteinExistence type="predicted"/>
<dbReference type="EMBL" id="CP011371">
    <property type="protein sequence ID" value="AKJ29812.1"/>
    <property type="molecule type" value="Genomic_DNA"/>
</dbReference>
<protein>
    <submittedName>
        <fullName evidence="1">Uncharacterized protein</fullName>
    </submittedName>
</protein>
<sequence length="81" mass="8762">MQTHKPARFLVLIESGGPMVARLFDAQKVQLTEIDATSEEVAVMTSGVMPRRASDDPGWAAALQGHSAQERQAALVFDLNP</sequence>
<accession>A0A0G3BKA9</accession>
<evidence type="ECO:0000313" key="1">
    <source>
        <dbReference type="EMBL" id="AKJ29812.1"/>
    </source>
</evidence>
<dbReference type="KEGG" id="pbh:AAW51_3121"/>
<keyword evidence="2" id="KW-1185">Reference proteome</keyword>
<dbReference type="RefSeq" id="WP_047197881.1">
    <property type="nucleotide sequence ID" value="NZ_CP011371.1"/>
</dbReference>
<dbReference type="AlphaFoldDB" id="A0A0G3BKA9"/>
<organism evidence="1 2">
    <name type="scientific">Caldimonas brevitalea</name>
    <dbReference type="NCBI Taxonomy" id="413882"/>
    <lineage>
        <taxon>Bacteria</taxon>
        <taxon>Pseudomonadati</taxon>
        <taxon>Pseudomonadota</taxon>
        <taxon>Betaproteobacteria</taxon>
        <taxon>Burkholderiales</taxon>
        <taxon>Sphaerotilaceae</taxon>
        <taxon>Caldimonas</taxon>
    </lineage>
</organism>
<dbReference type="Proteomes" id="UP000035352">
    <property type="component" value="Chromosome"/>
</dbReference>
<reference evidence="1 2" key="1">
    <citation type="submission" date="2015-05" db="EMBL/GenBank/DDBJ databases">
        <authorList>
            <person name="Tang B."/>
            <person name="Yu Y."/>
        </authorList>
    </citation>
    <scope>NUCLEOTIDE SEQUENCE [LARGE SCALE GENOMIC DNA]</scope>
    <source>
        <strain evidence="1 2">DSM 7029</strain>
    </source>
</reference>
<dbReference type="OrthoDB" id="8906090at2"/>
<name>A0A0G3BKA9_9BURK</name>
<evidence type="ECO:0000313" key="2">
    <source>
        <dbReference type="Proteomes" id="UP000035352"/>
    </source>
</evidence>
<gene>
    <name evidence="1" type="ORF">AAW51_3121</name>
</gene>